<evidence type="ECO:0000256" key="1">
    <source>
        <dbReference type="SAM" id="Phobius"/>
    </source>
</evidence>
<protein>
    <submittedName>
        <fullName evidence="2">Uncharacterized protein</fullName>
    </submittedName>
</protein>
<feature type="transmembrane region" description="Helical" evidence="1">
    <location>
        <begin position="6"/>
        <end position="22"/>
    </location>
</feature>
<proteinExistence type="predicted"/>
<feature type="transmembrane region" description="Helical" evidence="1">
    <location>
        <begin position="228"/>
        <end position="250"/>
    </location>
</feature>
<organism evidence="2">
    <name type="scientific">uncultured Thermomicrobiales bacterium</name>
    <dbReference type="NCBI Taxonomy" id="1645740"/>
    <lineage>
        <taxon>Bacteria</taxon>
        <taxon>Pseudomonadati</taxon>
        <taxon>Thermomicrobiota</taxon>
        <taxon>Thermomicrobia</taxon>
        <taxon>Thermomicrobiales</taxon>
        <taxon>environmental samples</taxon>
    </lineage>
</organism>
<evidence type="ECO:0000313" key="2">
    <source>
        <dbReference type="EMBL" id="CAA9580378.1"/>
    </source>
</evidence>
<sequence length="281" mass="28685">MGVLTIETLAFALALWLGLYLISRDPANPRLRFAGLGLVAYALGLAGGILAAAGPAPPLAATVARLRWPLPFLPALLWTGAVIQPLPEGSPQRASLAKLWRGGIGPAALLVLVLGAGTGLVFDPVTGRSRPGPALIALALATLLPLLAATLLLWRSLERPRSRGATGAILVALLFFVLSTVLLLVPLGPLPRGPVIFLLGSDLIMLVAAIAALDALDAGETLLPDLARSFDASFVAATIFGGQVALVVALGTGPTFAMLALLLGTIAAAIAMQVFADRLGG</sequence>
<feature type="transmembrane region" description="Helical" evidence="1">
    <location>
        <begin position="166"/>
        <end position="189"/>
    </location>
</feature>
<feature type="transmembrane region" description="Helical" evidence="1">
    <location>
        <begin position="195"/>
        <end position="216"/>
    </location>
</feature>
<keyword evidence="1" id="KW-0472">Membrane</keyword>
<feature type="transmembrane region" description="Helical" evidence="1">
    <location>
        <begin position="256"/>
        <end position="276"/>
    </location>
</feature>
<feature type="transmembrane region" description="Helical" evidence="1">
    <location>
        <begin position="134"/>
        <end position="154"/>
    </location>
</feature>
<dbReference type="AlphaFoldDB" id="A0A6J4VK82"/>
<keyword evidence="1" id="KW-0812">Transmembrane</keyword>
<feature type="transmembrane region" description="Helical" evidence="1">
    <location>
        <begin position="99"/>
        <end position="122"/>
    </location>
</feature>
<feature type="transmembrane region" description="Helical" evidence="1">
    <location>
        <begin position="34"/>
        <end position="56"/>
    </location>
</feature>
<gene>
    <name evidence="2" type="ORF">AVDCRST_MAG88-3254</name>
</gene>
<keyword evidence="1" id="KW-1133">Transmembrane helix</keyword>
<dbReference type="EMBL" id="CADCWM010000785">
    <property type="protein sequence ID" value="CAA9580378.1"/>
    <property type="molecule type" value="Genomic_DNA"/>
</dbReference>
<name>A0A6J4VK82_9BACT</name>
<reference evidence="2" key="1">
    <citation type="submission" date="2020-02" db="EMBL/GenBank/DDBJ databases">
        <authorList>
            <person name="Meier V. D."/>
        </authorList>
    </citation>
    <scope>NUCLEOTIDE SEQUENCE</scope>
    <source>
        <strain evidence="2">AVDCRST_MAG88</strain>
    </source>
</reference>
<accession>A0A6J4VK82</accession>